<name>A0A1G1XQC1_9BACT</name>
<dbReference type="FunFam" id="3.40.50.2000:FF:000119">
    <property type="entry name" value="Glycosyl transferase group 1"/>
    <property type="match status" value="1"/>
</dbReference>
<evidence type="ECO:0008006" key="6">
    <source>
        <dbReference type="Google" id="ProtNLM"/>
    </source>
</evidence>
<dbReference type="GO" id="GO:0009103">
    <property type="term" value="P:lipopolysaccharide biosynthetic process"/>
    <property type="evidence" value="ECO:0007669"/>
    <property type="project" value="TreeGrafter"/>
</dbReference>
<dbReference type="InterPro" id="IPR001296">
    <property type="entry name" value="Glyco_trans_1"/>
</dbReference>
<dbReference type="Pfam" id="PF13439">
    <property type="entry name" value="Glyco_transf_4"/>
    <property type="match status" value="1"/>
</dbReference>
<feature type="domain" description="Glycosyl transferase family 1" evidence="2">
    <location>
        <begin position="177"/>
        <end position="341"/>
    </location>
</feature>
<dbReference type="GO" id="GO:0016757">
    <property type="term" value="F:glycosyltransferase activity"/>
    <property type="evidence" value="ECO:0007669"/>
    <property type="project" value="InterPro"/>
</dbReference>
<comment type="caution">
    <text evidence="4">The sequence shown here is derived from an EMBL/GenBank/DDBJ whole genome shotgun (WGS) entry which is preliminary data.</text>
</comment>
<reference evidence="4 5" key="1">
    <citation type="journal article" date="2016" name="Nat. Commun.">
        <title>Thousands of microbial genomes shed light on interconnected biogeochemical processes in an aquifer system.</title>
        <authorList>
            <person name="Anantharaman K."/>
            <person name="Brown C.T."/>
            <person name="Hug L.A."/>
            <person name="Sharon I."/>
            <person name="Castelle C.J."/>
            <person name="Probst A.J."/>
            <person name="Thomas B.C."/>
            <person name="Singh A."/>
            <person name="Wilkins M.J."/>
            <person name="Karaoz U."/>
            <person name="Brodie E.L."/>
            <person name="Williams K.H."/>
            <person name="Hubbard S.S."/>
            <person name="Banfield J.F."/>
        </authorList>
    </citation>
    <scope>NUCLEOTIDE SEQUENCE [LARGE SCALE GENOMIC DNA]</scope>
</reference>
<gene>
    <name evidence="4" type="ORF">A2Y82_03285</name>
</gene>
<keyword evidence="1" id="KW-0808">Transferase</keyword>
<dbReference type="EMBL" id="MHHZ01000008">
    <property type="protein sequence ID" value="OGY42114.1"/>
    <property type="molecule type" value="Genomic_DNA"/>
</dbReference>
<evidence type="ECO:0000259" key="2">
    <source>
        <dbReference type="Pfam" id="PF00534"/>
    </source>
</evidence>
<dbReference type="SUPFAM" id="SSF53756">
    <property type="entry name" value="UDP-Glycosyltransferase/glycogen phosphorylase"/>
    <property type="match status" value="1"/>
</dbReference>
<evidence type="ECO:0000313" key="5">
    <source>
        <dbReference type="Proteomes" id="UP000176498"/>
    </source>
</evidence>
<dbReference type="Pfam" id="PF00534">
    <property type="entry name" value="Glycos_transf_1"/>
    <property type="match status" value="1"/>
</dbReference>
<proteinExistence type="predicted"/>
<evidence type="ECO:0000259" key="3">
    <source>
        <dbReference type="Pfam" id="PF13439"/>
    </source>
</evidence>
<feature type="domain" description="Glycosyltransferase subfamily 4-like N-terminal" evidence="3">
    <location>
        <begin position="53"/>
        <end position="163"/>
    </location>
</feature>
<dbReference type="CDD" id="cd03809">
    <property type="entry name" value="GT4_MtfB-like"/>
    <property type="match status" value="1"/>
</dbReference>
<evidence type="ECO:0000313" key="4">
    <source>
        <dbReference type="EMBL" id="OGY42114.1"/>
    </source>
</evidence>
<dbReference type="AlphaFoldDB" id="A0A1G1XQC1"/>
<sequence length="366" mass="42472">MYGKAQSGIGNYIKELTDHIFELDKTNDYYLFLLEPVFSAYQNPHDRIHKIKVTSRWYSLAEQTKFLWAINKHRLDLMHFPHFNAPIFYNKKRLVTIHDIIPKFFPGHKQKSWLRKKAYELTITTNLKKSAKIIADSQATKQDLINHFNISENKIAVINLGIEKHFKKIENYAKIKELKDKYQIAKPFIFFVSVWRNHKNFEGLIHAFEILKNKGNFDYQLVLGGQEDPNYPNIRQTINDSPYKNDIISPGFIADEELPLFYNAAELVAIPSFYEGFGLIGLEAMACGTPVISSNVTSLPEINGNAALYFDPKNTEQMAEKIYSVLTNSELKNQLIAKGYQQIKKYSWQECAQETLNLYNKILKTK</sequence>
<dbReference type="Gene3D" id="3.40.50.2000">
    <property type="entry name" value="Glycogen Phosphorylase B"/>
    <property type="match status" value="2"/>
</dbReference>
<organism evidence="4 5">
    <name type="scientific">Candidatus Buchananbacteria bacterium RBG_13_36_9</name>
    <dbReference type="NCBI Taxonomy" id="1797530"/>
    <lineage>
        <taxon>Bacteria</taxon>
        <taxon>Candidatus Buchananiibacteriota</taxon>
    </lineage>
</organism>
<protein>
    <recommendedName>
        <fullName evidence="6">Glycosyl transferase family 1 domain-containing protein</fullName>
    </recommendedName>
</protein>
<accession>A0A1G1XQC1</accession>
<dbReference type="Proteomes" id="UP000176498">
    <property type="component" value="Unassembled WGS sequence"/>
</dbReference>
<evidence type="ECO:0000256" key="1">
    <source>
        <dbReference type="ARBA" id="ARBA00022679"/>
    </source>
</evidence>
<dbReference type="PANTHER" id="PTHR46401">
    <property type="entry name" value="GLYCOSYLTRANSFERASE WBBK-RELATED"/>
    <property type="match status" value="1"/>
</dbReference>
<dbReference type="PANTHER" id="PTHR46401:SF2">
    <property type="entry name" value="GLYCOSYLTRANSFERASE WBBK-RELATED"/>
    <property type="match status" value="1"/>
</dbReference>
<dbReference type="InterPro" id="IPR028098">
    <property type="entry name" value="Glyco_trans_4-like_N"/>
</dbReference>